<comment type="caution">
    <text evidence="1">The sequence shown here is derived from an EMBL/GenBank/DDBJ whole genome shotgun (WGS) entry which is preliminary data.</text>
</comment>
<protein>
    <submittedName>
        <fullName evidence="1">Uncharacterized protein</fullName>
    </submittedName>
</protein>
<gene>
    <name evidence="1" type="ORF">CB695_16010</name>
</gene>
<proteinExistence type="predicted"/>
<organism evidence="1">
    <name type="scientific">Salmonella enterica subsp. enterica serovar Chester</name>
    <dbReference type="NCBI Taxonomy" id="149386"/>
    <lineage>
        <taxon>Bacteria</taxon>
        <taxon>Pseudomonadati</taxon>
        <taxon>Pseudomonadota</taxon>
        <taxon>Gammaproteobacteria</taxon>
        <taxon>Enterobacterales</taxon>
        <taxon>Enterobacteriaceae</taxon>
        <taxon>Salmonella</taxon>
    </lineage>
</organism>
<reference evidence="1" key="1">
    <citation type="submission" date="2018-07" db="EMBL/GenBank/DDBJ databases">
        <authorList>
            <person name="Ashton P.M."/>
            <person name="Dallman T."/>
            <person name="Nair S."/>
            <person name="De Pinna E."/>
            <person name="Peters T."/>
            <person name="Grant K."/>
        </authorList>
    </citation>
    <scope>NUCLEOTIDE SEQUENCE</scope>
    <source>
        <strain evidence="1">368335</strain>
    </source>
</reference>
<dbReference type="EMBL" id="AAMIYH010000015">
    <property type="protein sequence ID" value="EDH8302976.1"/>
    <property type="molecule type" value="Genomic_DNA"/>
</dbReference>
<name>A0A635R8C7_SALET</name>
<accession>A0A635R8C7</accession>
<evidence type="ECO:0000313" key="1">
    <source>
        <dbReference type="EMBL" id="EDH8302976.1"/>
    </source>
</evidence>
<sequence length="212" mass="24124">MSFVIDFDVGHRQNLLNLVSYCNSDSVRKKLSAEKVDVTLVGAPTPEGRYKVKLTNRNDINDAVLITYTKLQLNDFLEIPAKYLDWFDFENGQPKNYDTWAASAKVAVEKMCQDRGMVISRAWDTGSQCHIEFDESIERYVVVYECDSFIYSARNRFILPLHLGQVINDTTLDGLNYNNELNKKPLADLDGELEVWMGQALVETVVLSGLEV</sequence>
<dbReference type="AlphaFoldDB" id="A0A635R8C7"/>